<dbReference type="Pfam" id="PF07920">
    <property type="entry name" value="DUF1684"/>
    <property type="match status" value="1"/>
</dbReference>
<dbReference type="AlphaFoldDB" id="A0A1T5IXH8"/>
<dbReference type="EMBL" id="FUZP01000001">
    <property type="protein sequence ID" value="SKC43897.1"/>
    <property type="molecule type" value="Genomic_DNA"/>
</dbReference>
<dbReference type="STRING" id="123320.SAMN06309945_0966"/>
<dbReference type="Proteomes" id="UP000190857">
    <property type="component" value="Unassembled WGS sequence"/>
</dbReference>
<sequence length="279" mass="30323">MSDSIEQTESFLGEATDDAFRRSWAAWHQARLRATLSPLGLASLAATHWLTNEPTPYDGVPGVWSATRDGVRGVADELTGSAVLQDGEPYATVGGDGVTLRSGQEIAWGDKRLRYFERDGVLAVRLIDPDAPTRSAVRDILAFEPDENWVFEADFTPADADHRFRNEAIDGHVAEEHPAGTVSFDLNGEAVSLTVTGGPRGFSAVLADGTSGSETYRFRFLRIDAPGADGRVRVDFNRLYLPPCAFSDFYVCPLPPAGNRLTTPIRAGEKNLDLVEQPA</sequence>
<evidence type="ECO:0008006" key="3">
    <source>
        <dbReference type="Google" id="ProtNLM"/>
    </source>
</evidence>
<keyword evidence="2" id="KW-1185">Reference proteome</keyword>
<protein>
    <recommendedName>
        <fullName evidence="3">DUF1684 domain-containing protein</fullName>
    </recommendedName>
</protein>
<dbReference type="PANTHER" id="PTHR41913">
    <property type="entry name" value="DUF1684 DOMAIN-CONTAINING PROTEIN"/>
    <property type="match status" value="1"/>
</dbReference>
<evidence type="ECO:0000313" key="2">
    <source>
        <dbReference type="Proteomes" id="UP000190857"/>
    </source>
</evidence>
<dbReference type="OrthoDB" id="5493262at2"/>
<dbReference type="RefSeq" id="WP_079727101.1">
    <property type="nucleotide sequence ID" value="NZ_FUZP01000001.1"/>
</dbReference>
<gene>
    <name evidence="1" type="ORF">SAMN06309945_0966</name>
</gene>
<proteinExistence type="predicted"/>
<dbReference type="InterPro" id="IPR012467">
    <property type="entry name" value="DUF1684"/>
</dbReference>
<organism evidence="1 2">
    <name type="scientific">Okibacterium fritillariae</name>
    <dbReference type="NCBI Taxonomy" id="123320"/>
    <lineage>
        <taxon>Bacteria</taxon>
        <taxon>Bacillati</taxon>
        <taxon>Actinomycetota</taxon>
        <taxon>Actinomycetes</taxon>
        <taxon>Micrococcales</taxon>
        <taxon>Microbacteriaceae</taxon>
        <taxon>Okibacterium</taxon>
    </lineage>
</organism>
<reference evidence="1 2" key="1">
    <citation type="submission" date="2017-02" db="EMBL/GenBank/DDBJ databases">
        <authorList>
            <person name="Peterson S.W."/>
        </authorList>
    </citation>
    <scope>NUCLEOTIDE SEQUENCE [LARGE SCALE GENOMIC DNA]</scope>
    <source>
        <strain evidence="1 2">VKM Ac-2059</strain>
    </source>
</reference>
<dbReference type="PANTHER" id="PTHR41913:SF1">
    <property type="entry name" value="DUF1684 DOMAIN-CONTAINING PROTEIN"/>
    <property type="match status" value="1"/>
</dbReference>
<evidence type="ECO:0000313" key="1">
    <source>
        <dbReference type="EMBL" id="SKC43897.1"/>
    </source>
</evidence>
<name>A0A1T5IXH8_9MICO</name>
<accession>A0A1T5IXH8</accession>